<organism evidence="2 3">
    <name type="scientific">Cerrena zonata</name>
    <dbReference type="NCBI Taxonomy" id="2478898"/>
    <lineage>
        <taxon>Eukaryota</taxon>
        <taxon>Fungi</taxon>
        <taxon>Dikarya</taxon>
        <taxon>Basidiomycota</taxon>
        <taxon>Agaricomycotina</taxon>
        <taxon>Agaricomycetes</taxon>
        <taxon>Polyporales</taxon>
        <taxon>Cerrenaceae</taxon>
        <taxon>Cerrena</taxon>
    </lineage>
</organism>
<proteinExistence type="predicted"/>
<evidence type="ECO:0000313" key="3">
    <source>
        <dbReference type="Proteomes" id="UP001385951"/>
    </source>
</evidence>
<accession>A0AAW0GBW1</accession>
<reference evidence="2 3" key="1">
    <citation type="submission" date="2022-09" db="EMBL/GenBank/DDBJ databases">
        <authorList>
            <person name="Palmer J.M."/>
        </authorList>
    </citation>
    <scope>NUCLEOTIDE SEQUENCE [LARGE SCALE GENOMIC DNA]</scope>
    <source>
        <strain evidence="2 3">DSM 7382</strain>
    </source>
</reference>
<dbReference type="EMBL" id="JASBNA010000006">
    <property type="protein sequence ID" value="KAK7690861.1"/>
    <property type="molecule type" value="Genomic_DNA"/>
</dbReference>
<name>A0AAW0GBW1_9APHY</name>
<keyword evidence="1" id="KW-0812">Transmembrane</keyword>
<dbReference type="Proteomes" id="UP001385951">
    <property type="component" value="Unassembled WGS sequence"/>
</dbReference>
<dbReference type="AlphaFoldDB" id="A0AAW0GBW1"/>
<evidence type="ECO:0000313" key="2">
    <source>
        <dbReference type="EMBL" id="KAK7690861.1"/>
    </source>
</evidence>
<keyword evidence="1" id="KW-1133">Transmembrane helix</keyword>
<feature type="transmembrane region" description="Helical" evidence="1">
    <location>
        <begin position="58"/>
        <end position="81"/>
    </location>
</feature>
<sequence length="117" mass="13101">MHLRRLPVGQTPALEWNTMETPLLVEWDDDVIHSYHYSFRSLSTSFHAPFQLSSPIPLLLPFSTFPFIFSVTFFGVLGFGLDCGCSGRGTLVPSLSSLLGLRLYAKPEFTCMLTDLV</sequence>
<comment type="caution">
    <text evidence="2">The sequence shown here is derived from an EMBL/GenBank/DDBJ whole genome shotgun (WGS) entry which is preliminary data.</text>
</comment>
<keyword evidence="1" id="KW-0472">Membrane</keyword>
<keyword evidence="3" id="KW-1185">Reference proteome</keyword>
<evidence type="ECO:0000256" key="1">
    <source>
        <dbReference type="SAM" id="Phobius"/>
    </source>
</evidence>
<protein>
    <submittedName>
        <fullName evidence="2">Uncharacterized protein</fullName>
    </submittedName>
</protein>
<gene>
    <name evidence="2" type="ORF">QCA50_005963</name>
</gene>